<reference evidence="1 2" key="1">
    <citation type="submission" date="2018-06" db="EMBL/GenBank/DDBJ databases">
        <title>Complete genome of Desulfovibrio marinus P48SEP.</title>
        <authorList>
            <person name="Crispim J.S."/>
            <person name="Vidigal P.M.P."/>
            <person name="Silva L.C.F."/>
            <person name="Araujo L.C."/>
            <person name="Laguardia C.N."/>
            <person name="Dias R.S."/>
            <person name="Sousa M.P."/>
            <person name="Paula S.O."/>
            <person name="Silva C."/>
        </authorList>
    </citation>
    <scope>NUCLEOTIDE SEQUENCE [LARGE SCALE GENOMIC DNA]</scope>
    <source>
        <strain evidence="1 2">P48SEP</strain>
    </source>
</reference>
<sequence length="116" mass="12394">MGLLFAPARVMFLGALMMRVKEHSGWTHRLVAVLLALCLGAGCLGLGACSFGEGNDGDAGVGYSRPPSPGPEFMWLETGPGTGYWKYTGEPQPGQVWVPGHRQPDGAWAAGHWRDL</sequence>
<dbReference type="EMBL" id="QMIF01000019">
    <property type="protein sequence ID" value="TVM30859.1"/>
    <property type="molecule type" value="Genomic_DNA"/>
</dbReference>
<protein>
    <recommendedName>
        <fullName evidence="3">YXWGXW repeat-containing protein</fullName>
    </recommendedName>
</protein>
<dbReference type="Proteomes" id="UP000434052">
    <property type="component" value="Unassembled WGS sequence"/>
</dbReference>
<comment type="caution">
    <text evidence="1">The sequence shown here is derived from an EMBL/GenBank/DDBJ whole genome shotgun (WGS) entry which is preliminary data.</text>
</comment>
<evidence type="ECO:0000313" key="2">
    <source>
        <dbReference type="Proteomes" id="UP000434052"/>
    </source>
</evidence>
<evidence type="ECO:0000313" key="1">
    <source>
        <dbReference type="EMBL" id="TVM30859.1"/>
    </source>
</evidence>
<organism evidence="1 2">
    <name type="scientific">Oceanidesulfovibrio marinus</name>
    <dbReference type="NCBI Taxonomy" id="370038"/>
    <lineage>
        <taxon>Bacteria</taxon>
        <taxon>Pseudomonadati</taxon>
        <taxon>Thermodesulfobacteriota</taxon>
        <taxon>Desulfovibrionia</taxon>
        <taxon>Desulfovibrionales</taxon>
        <taxon>Desulfovibrionaceae</taxon>
        <taxon>Oceanidesulfovibrio</taxon>
    </lineage>
</organism>
<proteinExistence type="predicted"/>
<evidence type="ECO:0008006" key="3">
    <source>
        <dbReference type="Google" id="ProtNLM"/>
    </source>
</evidence>
<dbReference type="AlphaFoldDB" id="A0A6P1ZC39"/>
<gene>
    <name evidence="1" type="ORF">DQK91_19995</name>
</gene>
<accession>A0A6P1ZC39</accession>
<name>A0A6P1ZC39_9BACT</name>